<evidence type="ECO:0000256" key="1">
    <source>
        <dbReference type="SAM" id="SignalP"/>
    </source>
</evidence>
<organism evidence="2 3">
    <name type="scientific">Bacillus methanolicus PB1</name>
    <dbReference type="NCBI Taxonomy" id="997296"/>
    <lineage>
        <taxon>Bacteria</taxon>
        <taxon>Bacillati</taxon>
        <taxon>Bacillota</taxon>
        <taxon>Bacilli</taxon>
        <taxon>Bacillales</taxon>
        <taxon>Bacillaceae</taxon>
        <taxon>Bacillus</taxon>
    </lineage>
</organism>
<dbReference type="AlphaFoldDB" id="I3E687"/>
<dbReference type="RefSeq" id="WP_003350786.1">
    <property type="nucleotide sequence ID" value="NZ_AFEU01000001.1"/>
</dbReference>
<protein>
    <recommendedName>
        <fullName evidence="4">DUF3889 domain-containing protein</fullName>
    </recommendedName>
</protein>
<evidence type="ECO:0000313" key="2">
    <source>
        <dbReference type="EMBL" id="EIJ82008.1"/>
    </source>
</evidence>
<keyword evidence="1" id="KW-0732">Signal</keyword>
<gene>
    <name evidence="2" type="ORF">PB1_03685</name>
</gene>
<dbReference type="InterPro" id="IPR024987">
    <property type="entry name" value="DUF3889"/>
</dbReference>
<sequence length="111" mass="12833">MKKRLLGICMTILFVSLLPFKAIAQQPDYEKYGRIAIVVVKEDFPEDEVKEYTYLGRKKISETDVMDSFKFKVTEKGKPITVVVYITHSLANKKLLSLTVEMKPQVQYQGR</sequence>
<reference evidence="2 3" key="1">
    <citation type="journal article" date="2012" name="Appl. Environ. Microbiol.">
        <title>Genome Sequence of Thermotolerant Bacillus methanolicus: Features and Regulation Related to Methylotrophy and Production of L-Lysine and L-Glutamate from Methanol.</title>
        <authorList>
            <person name="Heggeset T.M."/>
            <person name="Krog A."/>
            <person name="Balzer S."/>
            <person name="Wentzel A."/>
            <person name="Ellingsen T.E."/>
            <person name="Brautaset T."/>
        </authorList>
    </citation>
    <scope>NUCLEOTIDE SEQUENCE [LARGE SCALE GENOMIC DNA]</scope>
    <source>
        <strain evidence="2 3">PB1</strain>
    </source>
</reference>
<comment type="caution">
    <text evidence="2">The sequence shown here is derived from an EMBL/GenBank/DDBJ whole genome shotgun (WGS) entry which is preliminary data.</text>
</comment>
<feature type="chain" id="PRO_5003670298" description="DUF3889 domain-containing protein" evidence="1">
    <location>
        <begin position="25"/>
        <end position="111"/>
    </location>
</feature>
<dbReference type="OrthoDB" id="2872776at2"/>
<accession>I3E687</accession>
<dbReference type="Pfam" id="PF13028">
    <property type="entry name" value="DUF3889"/>
    <property type="match status" value="1"/>
</dbReference>
<keyword evidence="3" id="KW-1185">Reference proteome</keyword>
<dbReference type="STRING" id="997296.PB1_03685"/>
<dbReference type="Proteomes" id="UP000010523">
    <property type="component" value="Unassembled WGS sequence"/>
</dbReference>
<dbReference type="eggNOG" id="ENOG50323X4">
    <property type="taxonomic scope" value="Bacteria"/>
</dbReference>
<dbReference type="Gene3D" id="3.10.450.390">
    <property type="entry name" value="Protein of unknown function DUF3889"/>
    <property type="match status" value="1"/>
</dbReference>
<dbReference type="EMBL" id="AFEU01000001">
    <property type="protein sequence ID" value="EIJ82008.1"/>
    <property type="molecule type" value="Genomic_DNA"/>
</dbReference>
<name>I3E687_BACMT</name>
<feature type="signal peptide" evidence="1">
    <location>
        <begin position="1"/>
        <end position="24"/>
    </location>
</feature>
<dbReference type="PATRIC" id="fig|997296.3.peg.806"/>
<evidence type="ECO:0000313" key="3">
    <source>
        <dbReference type="Proteomes" id="UP000010523"/>
    </source>
</evidence>
<proteinExistence type="predicted"/>
<evidence type="ECO:0008006" key="4">
    <source>
        <dbReference type="Google" id="ProtNLM"/>
    </source>
</evidence>